<dbReference type="EC" id="2.4.1.-" evidence="13"/>
<evidence type="ECO:0000256" key="10">
    <source>
        <dbReference type="ARBA" id="ARBA00023136"/>
    </source>
</evidence>
<evidence type="ECO:0000256" key="6">
    <source>
        <dbReference type="ARBA" id="ARBA00022679"/>
    </source>
</evidence>
<dbReference type="GeneID" id="102800597"/>
<evidence type="ECO:0000256" key="3">
    <source>
        <dbReference type="ARBA" id="ARBA00011071"/>
    </source>
</evidence>
<comment type="pathway">
    <text evidence="2 13">Glycolipid biosynthesis; glycosylphosphatidylinositol-anchor biosynthesis.</text>
</comment>
<protein>
    <recommendedName>
        <fullName evidence="12 13">GPI alpha-1,4-mannosyltransferase I, catalytic subunit</fullName>
        <ecNumber evidence="13">2.4.1.-</ecNumber>
    </recommendedName>
    <alternativeName>
        <fullName evidence="13">GPI mannosyltransferase I</fullName>
    </alternativeName>
</protein>
<keyword evidence="14" id="KW-1185">Reference proteome</keyword>
<dbReference type="Pfam" id="PF05007">
    <property type="entry name" value="Mannosyl_trans"/>
    <property type="match status" value="1"/>
</dbReference>
<dbReference type="InterPro" id="IPR007704">
    <property type="entry name" value="PIG-M"/>
</dbReference>
<accession>A0ABM0MHJ5</accession>
<evidence type="ECO:0000256" key="4">
    <source>
        <dbReference type="ARBA" id="ARBA00022502"/>
    </source>
</evidence>
<dbReference type="PANTHER" id="PTHR12886">
    <property type="entry name" value="PIG-M MANNOSYLTRANSFERASE"/>
    <property type="match status" value="1"/>
</dbReference>
<keyword evidence="4 13" id="KW-0337">GPI-anchor biosynthesis</keyword>
<dbReference type="RefSeq" id="XP_006819486.1">
    <property type="nucleotide sequence ID" value="XM_006819423.1"/>
</dbReference>
<keyword evidence="10 13" id="KW-0472">Membrane</keyword>
<comment type="subcellular location">
    <subcellularLocation>
        <location evidence="1 13">Endoplasmic reticulum membrane</location>
        <topology evidence="1 13">Multi-pass membrane protein</topology>
    </subcellularLocation>
</comment>
<keyword evidence="9 13" id="KW-1133">Transmembrane helix</keyword>
<keyword evidence="5 13" id="KW-0328">Glycosyltransferase</keyword>
<evidence type="ECO:0000256" key="9">
    <source>
        <dbReference type="ARBA" id="ARBA00022989"/>
    </source>
</evidence>
<gene>
    <name evidence="15" type="primary">LOC102800597</name>
</gene>
<dbReference type="PANTHER" id="PTHR12886:SF0">
    <property type="entry name" value="GPI MANNOSYLTRANSFERASE 1"/>
    <property type="match status" value="1"/>
</dbReference>
<proteinExistence type="inferred from homology"/>
<evidence type="ECO:0000256" key="2">
    <source>
        <dbReference type="ARBA" id="ARBA00004687"/>
    </source>
</evidence>
<keyword evidence="8 13" id="KW-0256">Endoplasmic reticulum</keyword>
<evidence type="ECO:0000256" key="11">
    <source>
        <dbReference type="ARBA" id="ARBA00093408"/>
    </source>
</evidence>
<organism evidence="14 15">
    <name type="scientific">Saccoglossus kowalevskii</name>
    <name type="common">Acorn worm</name>
    <dbReference type="NCBI Taxonomy" id="10224"/>
    <lineage>
        <taxon>Eukaryota</taxon>
        <taxon>Metazoa</taxon>
        <taxon>Hemichordata</taxon>
        <taxon>Enteropneusta</taxon>
        <taxon>Harrimaniidae</taxon>
        <taxon>Saccoglossus</taxon>
    </lineage>
</organism>
<feature type="transmembrane region" description="Helical" evidence="13">
    <location>
        <begin position="38"/>
        <end position="61"/>
    </location>
</feature>
<evidence type="ECO:0000313" key="15">
    <source>
        <dbReference type="RefSeq" id="XP_006819486.1"/>
    </source>
</evidence>
<comment type="similarity">
    <text evidence="3 13">Belongs to the PIGM family.</text>
</comment>
<evidence type="ECO:0000256" key="8">
    <source>
        <dbReference type="ARBA" id="ARBA00022824"/>
    </source>
</evidence>
<evidence type="ECO:0000256" key="1">
    <source>
        <dbReference type="ARBA" id="ARBA00004477"/>
    </source>
</evidence>
<comment type="caution">
    <text evidence="13">Lacks conserved residue(s) required for the propagation of feature annotation.</text>
</comment>
<evidence type="ECO:0000256" key="12">
    <source>
        <dbReference type="ARBA" id="ARBA00093608"/>
    </source>
</evidence>
<keyword evidence="7 13" id="KW-0812">Transmembrane</keyword>
<comment type="function">
    <text evidence="11 13">Catalytic subunit of the glycosylphosphatidylinositol-mannosyltransferase I complex which catalyzes the transfer of the first mannose, via an alpha-1,4 bond from a dolichol-phosphate-mannose (Dol-P-Man) to the glucosaminyl acyl phosphatidylinositol (GlcN-(acyl)PI) intermediate to generate alpha-D-Man-(1-&gt;4)-alpha-D-GlcN-(1-&gt;6)-(1-radyl,2-acyl-sn-glycero-3-phospho)-2-acyl-inositol and participates in the sixth step of the glycosylphosphatidylinositol-anchor biosynthesis.</text>
</comment>
<reference evidence="15" key="1">
    <citation type="submission" date="2025-08" db="UniProtKB">
        <authorList>
            <consortium name="RefSeq"/>
        </authorList>
    </citation>
    <scope>IDENTIFICATION</scope>
    <source>
        <tissue evidence="15">Testes</tissue>
    </source>
</reference>
<name>A0ABM0MHJ5_SACKO</name>
<evidence type="ECO:0000313" key="14">
    <source>
        <dbReference type="Proteomes" id="UP000694865"/>
    </source>
</evidence>
<feature type="transmembrane region" description="Helical" evidence="13">
    <location>
        <begin position="7"/>
        <end position="26"/>
    </location>
</feature>
<dbReference type="Proteomes" id="UP000694865">
    <property type="component" value="Unplaced"/>
</dbReference>
<evidence type="ECO:0000256" key="7">
    <source>
        <dbReference type="ARBA" id="ARBA00022692"/>
    </source>
</evidence>
<sequence>MKIRTALMLIASWFFGQALWLLPAFYLEMEGYNTFISIFLAGIAFFIINIFILNTVIRAYIPSPLFRGGRLTTLTYRKEQME</sequence>
<keyword evidence="6 13" id="KW-0808">Transferase</keyword>
<evidence type="ECO:0000256" key="5">
    <source>
        <dbReference type="ARBA" id="ARBA00022676"/>
    </source>
</evidence>
<evidence type="ECO:0000256" key="13">
    <source>
        <dbReference type="RuleBase" id="RU365064"/>
    </source>
</evidence>